<sequence>MRKTKGRRGIMTVKIDFEKAYDRIRWPFIRRVLEEAGLDGKFTNLVMDCITSSSLNVLWNGERTEDFLPSQGIRQGDPMSPFIFVLCMEKLSHIIQDRVRDSTWKPVLMTKEGPSISHLMFADDLLLFGEASESQALCMTEAIEMFCVASGAKVNCSKSSVFFSLKVAACVKGRVKSLLGMKISEDFGKYLGFPLSKQRRNKNTFQYVIDRVKSKLAMWKVNCLSTAGRITMAKYVISSIPLYPMQVAQLPISVCQEVERLQRNFIWGRNDESRGYHPVGWETVTQPKKYGGLGIKRLSVMNCAFGAKLAWALIRGSNSLWVEVMQKKYMYREGSSLLQARSTDSRLWKFICKQQSVVEAGSCWQIRNGRSISFFQDCWLFKDKRLKDYCIRQLDSEEIQSSVAEWVRYGTWDLSRLVTVVKGEIIQMLLAILPPMSEAGNDILMWNATAHGNFSVKSAYFLIEKPPAQLHSNVFKKIWAWKGVERVRVFLWLAFHNRLPTNERRRRWSSGSATCAYCEVGIEDEMHIFRDCYYARQVWLSLIHPRYVTVFFMLPLKDWFALNLAEELGLDRVNPWCLIWGVGIWFLWKWRNNCVFQDHLWKPYNPSEVIKKSWHLYCMAIPSYQDLSIPSLNNPCRWSPPPPGWFKLNVDGAVSLSEMKAGCGGVIRDHMGLWISGFTQTLGFCNAYMAEEWALLLGLRRAWDEGLKHILVESDAKLLVEKLLRNCEEPNTTLVFLQIKQMLLFSWDVKIMYVPRVCNLLADGLAKEGRYVTSLIHCCPPRFRNLFCSECMGPVPFSYDFNI</sequence>
<dbReference type="PANTHER" id="PTHR33116:SF78">
    <property type="entry name" value="OS12G0587133 PROTEIN"/>
    <property type="match status" value="1"/>
</dbReference>
<dbReference type="GO" id="GO:0003676">
    <property type="term" value="F:nucleic acid binding"/>
    <property type="evidence" value="ECO:0007669"/>
    <property type="project" value="InterPro"/>
</dbReference>
<dbReference type="Pfam" id="PF00078">
    <property type="entry name" value="RVT_1"/>
    <property type="match status" value="1"/>
</dbReference>
<dbReference type="Gene3D" id="3.30.420.10">
    <property type="entry name" value="Ribonuclease H-like superfamily/Ribonuclease H"/>
    <property type="match status" value="1"/>
</dbReference>
<evidence type="ECO:0000259" key="1">
    <source>
        <dbReference type="PROSITE" id="PS50878"/>
    </source>
</evidence>
<organism evidence="2 3">
    <name type="scientific">Acacia crassicarpa</name>
    <name type="common">northern wattle</name>
    <dbReference type="NCBI Taxonomy" id="499986"/>
    <lineage>
        <taxon>Eukaryota</taxon>
        <taxon>Viridiplantae</taxon>
        <taxon>Streptophyta</taxon>
        <taxon>Embryophyta</taxon>
        <taxon>Tracheophyta</taxon>
        <taxon>Spermatophyta</taxon>
        <taxon>Magnoliopsida</taxon>
        <taxon>eudicotyledons</taxon>
        <taxon>Gunneridae</taxon>
        <taxon>Pentapetalae</taxon>
        <taxon>rosids</taxon>
        <taxon>fabids</taxon>
        <taxon>Fabales</taxon>
        <taxon>Fabaceae</taxon>
        <taxon>Caesalpinioideae</taxon>
        <taxon>mimosoid clade</taxon>
        <taxon>Acacieae</taxon>
        <taxon>Acacia</taxon>
    </lineage>
</organism>
<dbReference type="InterPro" id="IPR044730">
    <property type="entry name" value="RNase_H-like_dom_plant"/>
</dbReference>
<dbReference type="CDD" id="cd06222">
    <property type="entry name" value="RNase_H_like"/>
    <property type="match status" value="1"/>
</dbReference>
<dbReference type="AlphaFoldDB" id="A0AAE1MN15"/>
<dbReference type="InterPro" id="IPR000477">
    <property type="entry name" value="RT_dom"/>
</dbReference>
<dbReference type="GO" id="GO:0004523">
    <property type="term" value="F:RNA-DNA hybrid ribonuclease activity"/>
    <property type="evidence" value="ECO:0007669"/>
    <property type="project" value="InterPro"/>
</dbReference>
<dbReference type="PANTHER" id="PTHR33116">
    <property type="entry name" value="REVERSE TRANSCRIPTASE ZINC-BINDING DOMAIN-CONTAINING PROTEIN-RELATED-RELATED"/>
    <property type="match status" value="1"/>
</dbReference>
<keyword evidence="3" id="KW-1185">Reference proteome</keyword>
<evidence type="ECO:0000313" key="3">
    <source>
        <dbReference type="Proteomes" id="UP001293593"/>
    </source>
</evidence>
<dbReference type="Proteomes" id="UP001293593">
    <property type="component" value="Unassembled WGS sequence"/>
</dbReference>
<dbReference type="InterPro" id="IPR026960">
    <property type="entry name" value="RVT-Znf"/>
</dbReference>
<feature type="domain" description="Reverse transcriptase" evidence="1">
    <location>
        <begin position="1"/>
        <end position="195"/>
    </location>
</feature>
<dbReference type="SUPFAM" id="SSF53098">
    <property type="entry name" value="Ribonuclease H-like"/>
    <property type="match status" value="1"/>
</dbReference>
<reference evidence="2" key="1">
    <citation type="submission" date="2023-10" db="EMBL/GenBank/DDBJ databases">
        <title>Chromosome-level genome of the transformable northern wattle, Acacia crassicarpa.</title>
        <authorList>
            <person name="Massaro I."/>
            <person name="Sinha N.R."/>
            <person name="Poethig S."/>
            <person name="Leichty A.R."/>
        </authorList>
    </citation>
    <scope>NUCLEOTIDE SEQUENCE</scope>
    <source>
        <strain evidence="2">Acra3RX</strain>
        <tissue evidence="2">Leaf</tissue>
    </source>
</reference>
<accession>A0AAE1MN15</accession>
<protein>
    <recommendedName>
        <fullName evidence="1">Reverse transcriptase domain-containing protein</fullName>
    </recommendedName>
</protein>
<dbReference type="PROSITE" id="PS50878">
    <property type="entry name" value="RT_POL"/>
    <property type="match status" value="1"/>
</dbReference>
<dbReference type="InterPro" id="IPR043502">
    <property type="entry name" value="DNA/RNA_pol_sf"/>
</dbReference>
<dbReference type="InterPro" id="IPR036397">
    <property type="entry name" value="RNaseH_sf"/>
</dbReference>
<proteinExistence type="predicted"/>
<name>A0AAE1MN15_9FABA</name>
<dbReference type="Pfam" id="PF13456">
    <property type="entry name" value="RVT_3"/>
    <property type="match status" value="1"/>
</dbReference>
<evidence type="ECO:0000313" key="2">
    <source>
        <dbReference type="EMBL" id="KAK4267638.1"/>
    </source>
</evidence>
<comment type="caution">
    <text evidence="2">The sequence shown here is derived from an EMBL/GenBank/DDBJ whole genome shotgun (WGS) entry which is preliminary data.</text>
</comment>
<gene>
    <name evidence="2" type="ORF">QN277_024391</name>
</gene>
<dbReference type="InterPro" id="IPR012337">
    <property type="entry name" value="RNaseH-like_sf"/>
</dbReference>
<dbReference type="InterPro" id="IPR002156">
    <property type="entry name" value="RNaseH_domain"/>
</dbReference>
<dbReference type="EMBL" id="JAWXYG010000007">
    <property type="protein sequence ID" value="KAK4267638.1"/>
    <property type="molecule type" value="Genomic_DNA"/>
</dbReference>
<dbReference type="SUPFAM" id="SSF56672">
    <property type="entry name" value="DNA/RNA polymerases"/>
    <property type="match status" value="1"/>
</dbReference>
<dbReference type="Pfam" id="PF13966">
    <property type="entry name" value="zf-RVT"/>
    <property type="match status" value="1"/>
</dbReference>